<dbReference type="InterPro" id="IPR000189">
    <property type="entry name" value="Transglyc_AS"/>
</dbReference>
<keyword evidence="3" id="KW-0456">Lyase</keyword>
<comment type="caution">
    <text evidence="3">The sequence shown here is derived from an EMBL/GenBank/DDBJ whole genome shotgun (WGS) entry which is preliminary data.</text>
</comment>
<feature type="domain" description="Transglycosylase SLT" evidence="2">
    <location>
        <begin position="70"/>
        <end position="173"/>
    </location>
</feature>
<keyword evidence="4" id="KW-1185">Reference proteome</keyword>
<dbReference type="RefSeq" id="WP_326509106.1">
    <property type="nucleotide sequence ID" value="NZ_JAWIIV010000030.1"/>
</dbReference>
<comment type="similarity">
    <text evidence="1">Belongs to the transglycosylase Slt family.</text>
</comment>
<proteinExistence type="inferred from homology"/>
<dbReference type="Pfam" id="PF01464">
    <property type="entry name" value="SLT"/>
    <property type="match status" value="1"/>
</dbReference>
<name>A0ABU6JFI1_9BURK</name>
<dbReference type="PROSITE" id="PS00922">
    <property type="entry name" value="TRANSGLYCOSYLASE"/>
    <property type="match status" value="1"/>
</dbReference>
<reference evidence="3 4" key="1">
    <citation type="submission" date="2023-10" db="EMBL/GenBank/DDBJ databases">
        <title>Noviherbaspirillum sp. CPCC 100848 genome assembly.</title>
        <authorList>
            <person name="Li X.Y."/>
            <person name="Fang X.M."/>
        </authorList>
    </citation>
    <scope>NUCLEOTIDE SEQUENCE [LARGE SCALE GENOMIC DNA]</scope>
    <source>
        <strain evidence="3 4">CPCC 100848</strain>
    </source>
</reference>
<evidence type="ECO:0000256" key="1">
    <source>
        <dbReference type="ARBA" id="ARBA00007734"/>
    </source>
</evidence>
<dbReference type="PANTHER" id="PTHR37423">
    <property type="entry name" value="SOLUBLE LYTIC MUREIN TRANSGLYCOSYLASE-RELATED"/>
    <property type="match status" value="1"/>
</dbReference>
<evidence type="ECO:0000313" key="4">
    <source>
        <dbReference type="Proteomes" id="UP001352263"/>
    </source>
</evidence>
<gene>
    <name evidence="3" type="ORF">RY831_25025</name>
</gene>
<dbReference type="InterPro" id="IPR008258">
    <property type="entry name" value="Transglycosylase_SLT_dom_1"/>
</dbReference>
<dbReference type="EMBL" id="JAWIIV010000030">
    <property type="protein sequence ID" value="MEC4722431.1"/>
    <property type="molecule type" value="Genomic_DNA"/>
</dbReference>
<dbReference type="PANTHER" id="PTHR37423:SF2">
    <property type="entry name" value="MEMBRANE-BOUND LYTIC MUREIN TRANSGLYCOSYLASE C"/>
    <property type="match status" value="1"/>
</dbReference>
<dbReference type="SUPFAM" id="SSF53955">
    <property type="entry name" value="Lysozyme-like"/>
    <property type="match status" value="1"/>
</dbReference>
<dbReference type="GO" id="GO:0016829">
    <property type="term" value="F:lyase activity"/>
    <property type="evidence" value="ECO:0007669"/>
    <property type="project" value="UniProtKB-KW"/>
</dbReference>
<evidence type="ECO:0000259" key="2">
    <source>
        <dbReference type="Pfam" id="PF01464"/>
    </source>
</evidence>
<dbReference type="Proteomes" id="UP001352263">
    <property type="component" value="Unassembled WGS sequence"/>
</dbReference>
<protein>
    <submittedName>
        <fullName evidence="3">Lytic transglycosylase domain-containing protein</fullName>
        <ecNumber evidence="3">4.2.2.n1</ecNumber>
    </submittedName>
</protein>
<dbReference type="Gene3D" id="1.10.530.10">
    <property type="match status" value="1"/>
</dbReference>
<organism evidence="3 4">
    <name type="scientific">Noviherbaspirillum album</name>
    <dbReference type="NCBI Taxonomy" id="3080276"/>
    <lineage>
        <taxon>Bacteria</taxon>
        <taxon>Pseudomonadati</taxon>
        <taxon>Pseudomonadota</taxon>
        <taxon>Betaproteobacteria</taxon>
        <taxon>Burkholderiales</taxon>
        <taxon>Oxalobacteraceae</taxon>
        <taxon>Noviherbaspirillum</taxon>
    </lineage>
</organism>
<evidence type="ECO:0000313" key="3">
    <source>
        <dbReference type="EMBL" id="MEC4722431.1"/>
    </source>
</evidence>
<dbReference type="CDD" id="cd00254">
    <property type="entry name" value="LT-like"/>
    <property type="match status" value="1"/>
</dbReference>
<accession>A0ABU6JFI1</accession>
<dbReference type="EC" id="4.2.2.n1" evidence="3"/>
<sequence length="193" mass="21185">MNRATSVKDILAEWGTFGADNGRGRLPRKSVNARSRDTVPLAQDYSLSVDEIVANASCHACEDKPFHHMVLAASSQHGVPAGLIHAVIEKESGYDPGATSPKQARGLMQLMPDTARFVGVSRAHSLYDPQININAGTAYLKYLMQSHTTFDKLLAAYNAGPGNVRKYNGVPPFAETRRYIRDVKRYYSATSKD</sequence>
<dbReference type="InterPro" id="IPR023346">
    <property type="entry name" value="Lysozyme-like_dom_sf"/>
</dbReference>